<sequence length="131" mass="13926">MIDVNNLPEGLRMSVYRSSLGDCTNGGVSAAASHLTLVGFVKPGEKDVRPLPARSQVFPAGPDAPAVVMVESNLRGALPHLVPLDAYLAGKWTMHGGNLAGGDSRFGELIERTFDGPRCVSVLPVHDRIEH</sequence>
<reference evidence="1 2" key="1">
    <citation type="submission" date="2017-06" db="EMBL/GenBank/DDBJ databases">
        <authorList>
            <person name="Chamberlain C."/>
            <person name="Harders C."/>
            <person name="Smith S."/>
            <person name="Stukey J."/>
            <person name="Best A."/>
            <person name="Garlena R.A."/>
            <person name="Russell D.A."/>
            <person name="Pope W.H."/>
            <person name="Jacobs-Sera D."/>
            <person name="Hendrix R.W."/>
            <person name="Hatfull G.F."/>
        </authorList>
    </citation>
    <scope>NUCLEOTIDE SEQUENCE [LARGE SCALE GENOMIC DNA]</scope>
</reference>
<dbReference type="EMBL" id="MF324915">
    <property type="protein sequence ID" value="ASR85677.1"/>
    <property type="molecule type" value="Genomic_DNA"/>
</dbReference>
<evidence type="ECO:0000313" key="1">
    <source>
        <dbReference type="EMBL" id="ASR85677.1"/>
    </source>
</evidence>
<accession>A0A222ZLS6</accession>
<dbReference type="GeneID" id="60323286"/>
<dbReference type="RefSeq" id="YP_009951845.1">
    <property type="nucleotide sequence ID" value="NC_051605.1"/>
</dbReference>
<protein>
    <submittedName>
        <fullName evidence="1">Uncharacterized protein</fullName>
    </submittedName>
</protein>
<proteinExistence type="predicted"/>
<evidence type="ECO:0000313" key="2">
    <source>
        <dbReference type="Proteomes" id="UP000221202"/>
    </source>
</evidence>
<name>A0A222ZLS6_9CAUD</name>
<keyword evidence="2" id="KW-1185">Reference proteome</keyword>
<dbReference type="Proteomes" id="UP000221202">
    <property type="component" value="Segment"/>
</dbReference>
<organism evidence="1 2">
    <name type="scientific">Mycobacterium phage Amgine</name>
    <dbReference type="NCBI Taxonomy" id="2015817"/>
    <lineage>
        <taxon>Viruses</taxon>
        <taxon>Duplodnaviria</taxon>
        <taxon>Heunggongvirae</taxon>
        <taxon>Uroviricota</taxon>
        <taxon>Caudoviricetes</taxon>
        <taxon>Weiservirinae</taxon>
        <taxon>Amginevirus</taxon>
        <taxon>Amginevirus amgine</taxon>
    </lineage>
</organism>
<dbReference type="KEGG" id="vg:60323286"/>
<gene>
    <name evidence="1" type="primary">77</name>
    <name evidence="1" type="ORF">SEA_AMGINE_77</name>
</gene>